<evidence type="ECO:0000313" key="1">
    <source>
        <dbReference type="EMBL" id="KIK50349.1"/>
    </source>
</evidence>
<evidence type="ECO:0000313" key="2">
    <source>
        <dbReference type="Proteomes" id="UP000053593"/>
    </source>
</evidence>
<dbReference type="HOGENOM" id="CLU_2722490_0_0_1"/>
<sequence>MLAFHPSGLLKLLKDSKRLGFDSRTVYQSILRLFLFSIRSLLEILFVCYAEHCLKYFKVIKSPTMKVFRRAI</sequence>
<gene>
    <name evidence="1" type="ORF">GYMLUDRAFT_461689</name>
</gene>
<dbReference type="EMBL" id="KN834907">
    <property type="protein sequence ID" value="KIK50349.1"/>
    <property type="molecule type" value="Genomic_DNA"/>
</dbReference>
<protein>
    <submittedName>
        <fullName evidence="1">Uncharacterized protein</fullName>
    </submittedName>
</protein>
<accession>A0A0D0BLS6</accession>
<reference evidence="1 2" key="1">
    <citation type="submission" date="2014-04" db="EMBL/GenBank/DDBJ databases">
        <title>Evolutionary Origins and Diversification of the Mycorrhizal Mutualists.</title>
        <authorList>
            <consortium name="DOE Joint Genome Institute"/>
            <consortium name="Mycorrhizal Genomics Consortium"/>
            <person name="Kohler A."/>
            <person name="Kuo A."/>
            <person name="Nagy L.G."/>
            <person name="Floudas D."/>
            <person name="Copeland A."/>
            <person name="Barry K.W."/>
            <person name="Cichocki N."/>
            <person name="Veneault-Fourrey C."/>
            <person name="LaButti K."/>
            <person name="Lindquist E.A."/>
            <person name="Lipzen A."/>
            <person name="Lundell T."/>
            <person name="Morin E."/>
            <person name="Murat C."/>
            <person name="Riley R."/>
            <person name="Ohm R."/>
            <person name="Sun H."/>
            <person name="Tunlid A."/>
            <person name="Henrissat B."/>
            <person name="Grigoriev I.V."/>
            <person name="Hibbett D.S."/>
            <person name="Martin F."/>
        </authorList>
    </citation>
    <scope>NUCLEOTIDE SEQUENCE [LARGE SCALE GENOMIC DNA]</scope>
    <source>
        <strain evidence="1 2">FD-317 M1</strain>
    </source>
</reference>
<organism evidence="1 2">
    <name type="scientific">Collybiopsis luxurians FD-317 M1</name>
    <dbReference type="NCBI Taxonomy" id="944289"/>
    <lineage>
        <taxon>Eukaryota</taxon>
        <taxon>Fungi</taxon>
        <taxon>Dikarya</taxon>
        <taxon>Basidiomycota</taxon>
        <taxon>Agaricomycotina</taxon>
        <taxon>Agaricomycetes</taxon>
        <taxon>Agaricomycetidae</taxon>
        <taxon>Agaricales</taxon>
        <taxon>Marasmiineae</taxon>
        <taxon>Omphalotaceae</taxon>
        <taxon>Collybiopsis</taxon>
        <taxon>Collybiopsis luxurians</taxon>
    </lineage>
</organism>
<name>A0A0D0BLS6_9AGAR</name>
<proteinExistence type="predicted"/>
<dbReference type="Proteomes" id="UP000053593">
    <property type="component" value="Unassembled WGS sequence"/>
</dbReference>
<dbReference type="AlphaFoldDB" id="A0A0D0BLS6"/>
<keyword evidence="2" id="KW-1185">Reference proteome</keyword>